<dbReference type="PANTHER" id="PTHR38737:SF1">
    <property type="entry name" value="ACTIN-FRAGMIN KINASE DDB_G0279609-RELATED"/>
    <property type="match status" value="1"/>
</dbReference>
<feature type="domain" description="Actin-fragmin kinase catalytic" evidence="2">
    <location>
        <begin position="73"/>
        <end position="333"/>
    </location>
</feature>
<dbReference type="OrthoDB" id="17745at2759"/>
<proteinExistence type="predicted"/>
<evidence type="ECO:0000256" key="1">
    <source>
        <dbReference type="SAM" id="MobiDB-lite"/>
    </source>
</evidence>
<evidence type="ECO:0000313" key="3">
    <source>
        <dbReference type="EMBL" id="PRP75788.1"/>
    </source>
</evidence>
<dbReference type="Gene3D" id="1.10.1070.11">
    <property type="entry name" value="Phosphatidylinositol 3-/4-kinase, catalytic domain"/>
    <property type="match status" value="1"/>
</dbReference>
<protein>
    <recommendedName>
        <fullName evidence="2">Actin-fragmin kinase catalytic domain-containing protein</fullName>
    </recommendedName>
</protein>
<dbReference type="InterPro" id="IPR015275">
    <property type="entry name" value="Actin-fragmin_kin_cat_dom"/>
</dbReference>
<dbReference type="Pfam" id="PF09192">
    <property type="entry name" value="Act-Frag_cataly"/>
    <property type="match status" value="1"/>
</dbReference>
<dbReference type="Proteomes" id="UP000241769">
    <property type="component" value="Unassembled WGS sequence"/>
</dbReference>
<name>A0A2P6MVP5_9EUKA</name>
<accession>A0A2P6MVP5</accession>
<comment type="caution">
    <text evidence="3">The sequence shown here is derived from an EMBL/GenBank/DDBJ whole genome shotgun (WGS) entry which is preliminary data.</text>
</comment>
<keyword evidence="4" id="KW-1185">Reference proteome</keyword>
<dbReference type="EMBL" id="MDYQ01000362">
    <property type="protein sequence ID" value="PRP75788.1"/>
    <property type="molecule type" value="Genomic_DNA"/>
</dbReference>
<dbReference type="Gene3D" id="3.30.1010.10">
    <property type="entry name" value="Phosphatidylinositol 3-kinase Catalytic Subunit, Chain A, domain 4"/>
    <property type="match status" value="1"/>
</dbReference>
<evidence type="ECO:0000313" key="4">
    <source>
        <dbReference type="Proteomes" id="UP000241769"/>
    </source>
</evidence>
<feature type="region of interest" description="Disordered" evidence="1">
    <location>
        <begin position="1"/>
        <end position="28"/>
    </location>
</feature>
<dbReference type="PANTHER" id="PTHR38737">
    <property type="entry name" value="ACTIN-FRAGMIN KINASE DDB_G0279609-RELATED"/>
    <property type="match status" value="1"/>
</dbReference>
<feature type="compositionally biased region" description="Low complexity" evidence="1">
    <location>
        <begin position="10"/>
        <end position="23"/>
    </location>
</feature>
<dbReference type="InterPro" id="IPR011009">
    <property type="entry name" value="Kinase-like_dom_sf"/>
</dbReference>
<organism evidence="3 4">
    <name type="scientific">Planoprotostelium fungivorum</name>
    <dbReference type="NCBI Taxonomy" id="1890364"/>
    <lineage>
        <taxon>Eukaryota</taxon>
        <taxon>Amoebozoa</taxon>
        <taxon>Evosea</taxon>
        <taxon>Variosea</taxon>
        <taxon>Cavosteliida</taxon>
        <taxon>Cavosteliaceae</taxon>
        <taxon>Planoprotostelium</taxon>
    </lineage>
</organism>
<sequence length="457" mass="51564">MTTPPPAPELPSSEGTSSSSYIDESGRKRWETVQVSEAKNNNVWSEDPSWSFDPNAVHVIHDLDKPSESRLATSTHIVSVDWSTIKGVWTTEDGSELFFVELEAGVVALKGSLTIASDIFANNLAIVAGLEDVPKMRVVVEQDSEWGQMTENLWRMEATKREAGLKNEESNSKLAKSLLGRVSFIMMEFVRGHDLQSLLGEEEGKLIRRIFAKREVLEAIGHLIAFDLYVNNWDRFPYVWMNNGNPKNVMFNIRKEKVLGIDHTFTSIDPEQFGENCEKYLQSVQEAIEEAAAHPDKESSQTKRVRDFLLEHSKVDIGEDGSKVIQRGLLKGVSMIGSLDLDQIYQQQREVKHDILPTAKANDIPAEATGITRINRNFIEKIHAIFSSTANRSISLPHLSLLAGVSMDPRRSHSRLDRCLCVHRRGCEEITFTFKGFLQETSTEDETEETMRDAKEE</sequence>
<gene>
    <name evidence="3" type="ORF">PROFUN_08782</name>
</gene>
<dbReference type="SUPFAM" id="SSF56112">
    <property type="entry name" value="Protein kinase-like (PK-like)"/>
    <property type="match status" value="1"/>
</dbReference>
<dbReference type="AlphaFoldDB" id="A0A2P6MVP5"/>
<dbReference type="InterPro" id="IPR037469">
    <property type="entry name" value="Put_AFK"/>
</dbReference>
<dbReference type="InterPro" id="IPR036940">
    <property type="entry name" value="PI3/4_kinase_cat_sf"/>
</dbReference>
<evidence type="ECO:0000259" key="2">
    <source>
        <dbReference type="Pfam" id="PF09192"/>
    </source>
</evidence>
<dbReference type="InParanoid" id="A0A2P6MVP5"/>
<reference evidence="3 4" key="1">
    <citation type="journal article" date="2018" name="Genome Biol. Evol.">
        <title>Multiple Roots of Fruiting Body Formation in Amoebozoa.</title>
        <authorList>
            <person name="Hillmann F."/>
            <person name="Forbes G."/>
            <person name="Novohradska S."/>
            <person name="Ferling I."/>
            <person name="Riege K."/>
            <person name="Groth M."/>
            <person name="Westermann M."/>
            <person name="Marz M."/>
            <person name="Spaller T."/>
            <person name="Winckler T."/>
            <person name="Schaap P."/>
            <person name="Glockner G."/>
        </authorList>
    </citation>
    <scope>NUCLEOTIDE SEQUENCE [LARGE SCALE GENOMIC DNA]</scope>
    <source>
        <strain evidence="3 4">Jena</strain>
    </source>
</reference>
<dbReference type="STRING" id="1890364.A0A2P6MVP5"/>